<dbReference type="Gene3D" id="2.170.130.10">
    <property type="entry name" value="TonB-dependent receptor, plug domain"/>
    <property type="match status" value="1"/>
</dbReference>
<dbReference type="PANTHER" id="PTHR47234:SF2">
    <property type="entry name" value="TONB-DEPENDENT RECEPTOR"/>
    <property type="match status" value="1"/>
</dbReference>
<feature type="domain" description="TonB-dependent receptor-like beta-barrel" evidence="10">
    <location>
        <begin position="454"/>
        <end position="984"/>
    </location>
</feature>
<comment type="subcellular location">
    <subcellularLocation>
        <location evidence="1 8">Cell outer membrane</location>
        <topology evidence="1 8">Multi-pass membrane protein</topology>
    </subcellularLocation>
</comment>
<dbReference type="EMBL" id="JAEVLS010000001">
    <property type="protein sequence ID" value="MBM0104349.1"/>
    <property type="molecule type" value="Genomic_DNA"/>
</dbReference>
<dbReference type="Pfam" id="PF00593">
    <property type="entry name" value="TonB_dep_Rec_b-barrel"/>
    <property type="match status" value="1"/>
</dbReference>
<keyword evidence="12" id="KW-0675">Receptor</keyword>
<reference evidence="12 13" key="1">
    <citation type="journal article" date="2021" name="Int. J. Syst. Evol. Microbiol.">
        <title>Steroidobacter gossypii sp. nov., isolated from soil of cotton cropping field.</title>
        <authorList>
            <person name="Huang R."/>
            <person name="Yang S."/>
            <person name="Zhen C."/>
            <person name="Liu W."/>
        </authorList>
    </citation>
    <scope>NUCLEOTIDE SEQUENCE [LARGE SCALE GENOMIC DNA]</scope>
    <source>
        <strain evidence="12 13">S1-65</strain>
    </source>
</reference>
<evidence type="ECO:0000256" key="3">
    <source>
        <dbReference type="ARBA" id="ARBA00022452"/>
    </source>
</evidence>
<keyword evidence="2 8" id="KW-0813">Transport</keyword>
<dbReference type="InterPro" id="IPR012910">
    <property type="entry name" value="Plug_dom"/>
</dbReference>
<evidence type="ECO:0000313" key="12">
    <source>
        <dbReference type="EMBL" id="MBM0104349.1"/>
    </source>
</evidence>
<evidence type="ECO:0000256" key="5">
    <source>
        <dbReference type="ARBA" id="ARBA00023077"/>
    </source>
</evidence>
<feature type="domain" description="TonB-dependent receptor plug" evidence="11">
    <location>
        <begin position="103"/>
        <end position="216"/>
    </location>
</feature>
<keyword evidence="5 9" id="KW-0798">TonB box</keyword>
<proteinExistence type="inferred from homology"/>
<gene>
    <name evidence="12" type="ORF">JM946_06310</name>
</gene>
<protein>
    <submittedName>
        <fullName evidence="12">TonB-dependent receptor</fullName>
    </submittedName>
</protein>
<keyword evidence="13" id="KW-1185">Reference proteome</keyword>
<evidence type="ECO:0000256" key="8">
    <source>
        <dbReference type="PROSITE-ProRule" id="PRU01360"/>
    </source>
</evidence>
<dbReference type="Proteomes" id="UP000661077">
    <property type="component" value="Unassembled WGS sequence"/>
</dbReference>
<dbReference type="Pfam" id="PF07715">
    <property type="entry name" value="Plug"/>
    <property type="match status" value="1"/>
</dbReference>
<evidence type="ECO:0000256" key="7">
    <source>
        <dbReference type="ARBA" id="ARBA00023237"/>
    </source>
</evidence>
<evidence type="ECO:0000313" key="13">
    <source>
        <dbReference type="Proteomes" id="UP000661077"/>
    </source>
</evidence>
<dbReference type="Gene3D" id="2.40.170.20">
    <property type="entry name" value="TonB-dependent receptor, beta-barrel domain"/>
    <property type="match status" value="1"/>
</dbReference>
<evidence type="ECO:0000259" key="10">
    <source>
        <dbReference type="Pfam" id="PF00593"/>
    </source>
</evidence>
<sequence length="1018" mass="110216">MSAWRGSCERLKTETFRAVFVERRAQLLLVGDNMIPSRSPWIRRVRTPRNPVAIENKLRASVRNVLAGSLLLSSFAVPAQQSGAVEELEVVVVTGSYIEGTAEDAALPVDVFTAADLQMQGSPSMVDLVKSIPAVQGVLGESNQFGSAQSTGSSNINLRGIGAVRTLVLMNGRRLAGSPTGNGVDTNLLPMAAIGRIEVLKDGAAATYGSDAVAGVVNFITKTNVEGLSLDASYSYIDGSDGDYSANVLWGHRADTWNFMVAGGYRHRSELNTTDRDWAVRSFDENPQGGYSSFGNPGKYNVTAGPTTDAQIFRDPGCAALGGFGIDDEGCRFQYVTFDNLTEREEHYQLYTEFNMDIGEKTGLHIEALYAVHDAPEENSSPSYGPQQGANLTATPTRNLVSPNYIVPLSNPGLRAILPLLDATDRAAVEARRFVVASGLQWRPLGNGGNPLTGEGKKDERLFDGFRVSASLDGEFGPNIGWNTAVTYSENTRETNTPDILAYRLQLALNGLGGPDCPAGATAGSAGCLFFNPFSNAFAGNPSTGRVNDFNYDPSLANNPAVIDWMFEDNGWEDTASTLAVDLVFNGELSWSLPGGAVGWAAGGQYRDEGFERKVNFWTDIDQNPCVDTPINGNTGCDTQFGVFTFFGPLRNQDLSRDVYGVFGEVNLPLFESLQAQLAVRYEDYGGLVGSTTNPKISLRWQALDWLALRGSAGSTFRGPQQTQLLDGFSTTLVYTGVNRGYKPYDNYGDPDLDPEEADTFNVGAIVQAGDFKASLDYWNFKFKNPIGTEGGTELVAAFFGVDPGDPNFCDDPAYDNLQQRFTFTQDASGNPICSASTLTRTRVNVINGPEERISGLDASLSYLFDGWFGGELLVGVDGSYTLKYERDALFVEGILINDADDYAGTRGGAGLGSLPELRGSWYLDFSSGNHAVRWTSRYIDGVTDVRSSVPDGFREIGSFLTHDLVYRLQLPGETTLSAAVINLTDRDPPLARLDLSYDPFIGNPLGRYFKVSAIKQF</sequence>
<evidence type="ECO:0000259" key="11">
    <source>
        <dbReference type="Pfam" id="PF07715"/>
    </source>
</evidence>
<comment type="similarity">
    <text evidence="8 9">Belongs to the TonB-dependent receptor family.</text>
</comment>
<evidence type="ECO:0000256" key="4">
    <source>
        <dbReference type="ARBA" id="ARBA00022692"/>
    </source>
</evidence>
<name>A0ABS1WTN7_9GAMM</name>
<keyword evidence="7 8" id="KW-0998">Cell outer membrane</keyword>
<dbReference type="InterPro" id="IPR039426">
    <property type="entry name" value="TonB-dep_rcpt-like"/>
</dbReference>
<dbReference type="PROSITE" id="PS52016">
    <property type="entry name" value="TONB_DEPENDENT_REC_3"/>
    <property type="match status" value="1"/>
</dbReference>
<organism evidence="12 13">
    <name type="scientific">Steroidobacter gossypii</name>
    <dbReference type="NCBI Taxonomy" id="2805490"/>
    <lineage>
        <taxon>Bacteria</taxon>
        <taxon>Pseudomonadati</taxon>
        <taxon>Pseudomonadota</taxon>
        <taxon>Gammaproteobacteria</taxon>
        <taxon>Steroidobacterales</taxon>
        <taxon>Steroidobacteraceae</taxon>
        <taxon>Steroidobacter</taxon>
    </lineage>
</organism>
<evidence type="ECO:0000256" key="6">
    <source>
        <dbReference type="ARBA" id="ARBA00023136"/>
    </source>
</evidence>
<accession>A0ABS1WTN7</accession>
<keyword evidence="3 8" id="KW-1134">Transmembrane beta strand</keyword>
<dbReference type="InterPro" id="IPR000531">
    <property type="entry name" value="Beta-barrel_TonB"/>
</dbReference>
<keyword evidence="4 8" id="KW-0812">Transmembrane</keyword>
<comment type="caution">
    <text evidence="12">The sequence shown here is derived from an EMBL/GenBank/DDBJ whole genome shotgun (WGS) entry which is preliminary data.</text>
</comment>
<dbReference type="PANTHER" id="PTHR47234">
    <property type="match status" value="1"/>
</dbReference>
<evidence type="ECO:0000256" key="1">
    <source>
        <dbReference type="ARBA" id="ARBA00004571"/>
    </source>
</evidence>
<evidence type="ECO:0000256" key="9">
    <source>
        <dbReference type="RuleBase" id="RU003357"/>
    </source>
</evidence>
<keyword evidence="6 8" id="KW-0472">Membrane</keyword>
<dbReference type="SUPFAM" id="SSF56935">
    <property type="entry name" value="Porins"/>
    <property type="match status" value="1"/>
</dbReference>
<evidence type="ECO:0000256" key="2">
    <source>
        <dbReference type="ARBA" id="ARBA00022448"/>
    </source>
</evidence>
<dbReference type="InterPro" id="IPR036942">
    <property type="entry name" value="Beta-barrel_TonB_sf"/>
</dbReference>
<dbReference type="InterPro" id="IPR037066">
    <property type="entry name" value="Plug_dom_sf"/>
</dbReference>